<proteinExistence type="inferred from homology"/>
<reference evidence="10 11" key="1">
    <citation type="submission" date="2019-06" db="EMBL/GenBank/DDBJ databases">
        <title>Sequencing the genomes of 1000 actinobacteria strains.</title>
        <authorList>
            <person name="Klenk H.-P."/>
        </authorList>
    </citation>
    <scope>NUCLEOTIDE SEQUENCE [LARGE SCALE GENOMIC DNA]</scope>
    <source>
        <strain evidence="10 11">DSM 45043</strain>
    </source>
</reference>
<evidence type="ECO:0000259" key="9">
    <source>
        <dbReference type="Pfam" id="PF13515"/>
    </source>
</evidence>
<dbReference type="OrthoDB" id="3452755at2"/>
<evidence type="ECO:0000313" key="10">
    <source>
        <dbReference type="EMBL" id="TQM72091.1"/>
    </source>
</evidence>
<accession>A0A543INH4</accession>
<gene>
    <name evidence="10" type="ORF">FHX41_5877</name>
</gene>
<name>A0A543INH4_9ACTN</name>
<evidence type="ECO:0000256" key="4">
    <source>
        <dbReference type="ARBA" id="ARBA00022989"/>
    </source>
</evidence>
<dbReference type="Pfam" id="PF13515">
    <property type="entry name" value="FUSC_2"/>
    <property type="match status" value="1"/>
</dbReference>
<evidence type="ECO:0000256" key="7">
    <source>
        <dbReference type="SAM" id="MobiDB-lite"/>
    </source>
</evidence>
<feature type="transmembrane region" description="Helical" evidence="8">
    <location>
        <begin position="97"/>
        <end position="115"/>
    </location>
</feature>
<organism evidence="10 11">
    <name type="scientific">Actinomadura hallensis</name>
    <dbReference type="NCBI Taxonomy" id="337895"/>
    <lineage>
        <taxon>Bacteria</taxon>
        <taxon>Bacillati</taxon>
        <taxon>Actinomycetota</taxon>
        <taxon>Actinomycetes</taxon>
        <taxon>Streptosporangiales</taxon>
        <taxon>Thermomonosporaceae</taxon>
        <taxon>Actinomadura</taxon>
    </lineage>
</organism>
<comment type="subcellular location">
    <subcellularLocation>
        <location evidence="1">Cell membrane</location>
        <topology evidence="1">Multi-pass membrane protein</topology>
    </subcellularLocation>
</comment>
<feature type="transmembrane region" description="Helical" evidence="8">
    <location>
        <begin position="499"/>
        <end position="523"/>
    </location>
</feature>
<evidence type="ECO:0000256" key="1">
    <source>
        <dbReference type="ARBA" id="ARBA00004651"/>
    </source>
</evidence>
<dbReference type="PANTHER" id="PTHR30509:SF9">
    <property type="entry name" value="MULTIDRUG RESISTANCE PROTEIN MDTO"/>
    <property type="match status" value="1"/>
</dbReference>
<feature type="transmembrane region" description="Helical" evidence="8">
    <location>
        <begin position="543"/>
        <end position="566"/>
    </location>
</feature>
<evidence type="ECO:0000313" key="11">
    <source>
        <dbReference type="Proteomes" id="UP000316706"/>
    </source>
</evidence>
<keyword evidence="2" id="KW-1003">Cell membrane</keyword>
<evidence type="ECO:0000256" key="5">
    <source>
        <dbReference type="ARBA" id="ARBA00023136"/>
    </source>
</evidence>
<dbReference type="InterPro" id="IPR049453">
    <property type="entry name" value="Memb_transporter_dom"/>
</dbReference>
<feature type="transmembrane region" description="Helical" evidence="8">
    <location>
        <begin position="157"/>
        <end position="179"/>
    </location>
</feature>
<feature type="domain" description="Integral membrane bound transporter" evidence="9">
    <location>
        <begin position="438"/>
        <end position="560"/>
    </location>
</feature>
<keyword evidence="4 8" id="KW-1133">Transmembrane helix</keyword>
<comment type="caution">
    <text evidence="10">The sequence shown here is derived from an EMBL/GenBank/DDBJ whole genome shotgun (WGS) entry which is preliminary data.</text>
</comment>
<feature type="region of interest" description="Disordered" evidence="7">
    <location>
        <begin position="1"/>
        <end position="24"/>
    </location>
</feature>
<evidence type="ECO:0000256" key="6">
    <source>
        <dbReference type="ARBA" id="ARBA00043993"/>
    </source>
</evidence>
<dbReference type="EMBL" id="VFPO01000001">
    <property type="protein sequence ID" value="TQM72091.1"/>
    <property type="molecule type" value="Genomic_DNA"/>
</dbReference>
<evidence type="ECO:0000256" key="8">
    <source>
        <dbReference type="SAM" id="Phobius"/>
    </source>
</evidence>
<dbReference type="PANTHER" id="PTHR30509">
    <property type="entry name" value="P-HYDROXYBENZOIC ACID EFFLUX PUMP SUBUNIT-RELATED"/>
    <property type="match status" value="1"/>
</dbReference>
<keyword evidence="5 8" id="KW-0472">Membrane</keyword>
<sequence>MRLRRRDRSPAGAPADDRDDADGAGGGLPARLRGAYVQAHGRAAPLYGAAAAVAMTVPLLFGAVTGHGVQGSMVALGAYLVALRAPEGPYGARARNLAIGVLVVAIGSAVGGLLAERAWLPVAVVPPLIALGAAVPRIGPTAGLAVLLSAVRPPSDVLVTGLLELLGGMLVAGLLLAPWPARRLRPLRGALSEAADAVAEALDAVAQDVEGGDGGPLDAVHVTNPDLRAITRIPDWEAKRRAASEALTAARATYALYRSGRGRRDPTRAERLIEALARVLHETVTLQAVLEAAKNYPPDREWREETQTAIWALAARLRLISGSIASGGQMPLGREESAAVRRMGRAAEHIRRAGLAGDEDLVAVALIGQVRRSIDRIAGEVAHTRRLTAGGLRIGLAPPRLPETLDPRPALERVRGAVRARTPRFRQVSRVFVVALVSMALAAALDLRYGHWMTITAMLSLRATYGETVERLVQRFGGTAAGSVIAAVILTLAPGQRTIALIVFCFAVAGFSMRSVNQTYWFLFGTPLAMMLLDFSTPSDWVIAGQRIVLTLAGTVLAYLAVRLLWPAGHAERLPVLLGRLLDRHAELVRATADVLAGERVRLPHDTIVAAERSAEAVAEARTRLGQERVPDAALIAELGSAVDAAHRTRDHLITIAKLSREQSVDTGPIPEILDRLADRFEEAAELLEDEERDPAAEALPEELREELDDLDSHLSTLTRRRRAEIKSGIGRDEFTPLRHALLQVSGTRHTVHLLSEDTETVIESSLKAAESRRA</sequence>
<feature type="transmembrane region" description="Helical" evidence="8">
    <location>
        <begin position="472"/>
        <end position="492"/>
    </location>
</feature>
<evidence type="ECO:0000256" key="3">
    <source>
        <dbReference type="ARBA" id="ARBA00022692"/>
    </source>
</evidence>
<feature type="transmembrane region" description="Helical" evidence="8">
    <location>
        <begin position="43"/>
        <end position="61"/>
    </location>
</feature>
<dbReference type="GO" id="GO:0005886">
    <property type="term" value="C:plasma membrane"/>
    <property type="evidence" value="ECO:0007669"/>
    <property type="project" value="UniProtKB-SubCell"/>
</dbReference>
<keyword evidence="11" id="KW-1185">Reference proteome</keyword>
<dbReference type="AlphaFoldDB" id="A0A543INH4"/>
<dbReference type="Proteomes" id="UP000316706">
    <property type="component" value="Unassembled WGS sequence"/>
</dbReference>
<feature type="transmembrane region" description="Helical" evidence="8">
    <location>
        <begin position="431"/>
        <end position="452"/>
    </location>
</feature>
<dbReference type="RefSeq" id="WP_141973618.1">
    <property type="nucleotide sequence ID" value="NZ_VFPO01000001.1"/>
</dbReference>
<evidence type="ECO:0000256" key="2">
    <source>
        <dbReference type="ARBA" id="ARBA00022475"/>
    </source>
</evidence>
<comment type="similarity">
    <text evidence="6">Belongs to the YccS/YhfK family.</text>
</comment>
<keyword evidence="3 8" id="KW-0812">Transmembrane</keyword>
<protein>
    <submittedName>
        <fullName evidence="10">Putative membrane protein YccC</fullName>
    </submittedName>
</protein>